<dbReference type="GO" id="GO:0000981">
    <property type="term" value="F:DNA-binding transcription factor activity, RNA polymerase II-specific"/>
    <property type="evidence" value="ECO:0007669"/>
    <property type="project" value="TreeGrafter"/>
</dbReference>
<dbReference type="AlphaFoldDB" id="A0A087UB00"/>
<feature type="region of interest" description="Disordered" evidence="8">
    <location>
        <begin position="111"/>
        <end position="147"/>
    </location>
</feature>
<name>A0A087UB00_STEMI</name>
<evidence type="ECO:0000256" key="4">
    <source>
        <dbReference type="ARBA" id="ARBA00022771"/>
    </source>
</evidence>
<proteinExistence type="predicted"/>
<evidence type="ECO:0000256" key="2">
    <source>
        <dbReference type="ARBA" id="ARBA00022723"/>
    </source>
</evidence>
<dbReference type="EMBL" id="KK119059">
    <property type="protein sequence ID" value="KFM74539.1"/>
    <property type="molecule type" value="Genomic_DNA"/>
</dbReference>
<evidence type="ECO:0000256" key="1">
    <source>
        <dbReference type="ARBA" id="ARBA00004123"/>
    </source>
</evidence>
<dbReference type="OMA" id="QWPEIMY"/>
<feature type="domain" description="C2H2-type" evidence="9">
    <location>
        <begin position="41"/>
        <end position="68"/>
    </location>
</feature>
<dbReference type="PANTHER" id="PTHR24394">
    <property type="entry name" value="ZINC FINGER PROTEIN"/>
    <property type="match status" value="1"/>
</dbReference>
<evidence type="ECO:0000313" key="11">
    <source>
        <dbReference type="Proteomes" id="UP000054359"/>
    </source>
</evidence>
<keyword evidence="3" id="KW-0677">Repeat</keyword>
<evidence type="ECO:0000256" key="8">
    <source>
        <dbReference type="SAM" id="MobiDB-lite"/>
    </source>
</evidence>
<dbReference type="Gene3D" id="3.30.160.60">
    <property type="entry name" value="Classic Zinc Finger"/>
    <property type="match status" value="3"/>
</dbReference>
<dbReference type="FunFam" id="3.30.160.60:FF:002326">
    <property type="entry name" value="B-cell CLL/lymphoma 6 member B protein"/>
    <property type="match status" value="1"/>
</dbReference>
<dbReference type="SMART" id="SM00355">
    <property type="entry name" value="ZnF_C2H2"/>
    <property type="match status" value="3"/>
</dbReference>
<dbReference type="GO" id="GO:0008270">
    <property type="term" value="F:zinc ion binding"/>
    <property type="evidence" value="ECO:0007669"/>
    <property type="project" value="UniProtKB-KW"/>
</dbReference>
<dbReference type="PANTHER" id="PTHR24394:SF44">
    <property type="entry name" value="ZINC FINGER PROTEIN 271-LIKE"/>
    <property type="match status" value="1"/>
</dbReference>
<feature type="domain" description="C2H2-type" evidence="9">
    <location>
        <begin position="69"/>
        <end position="92"/>
    </location>
</feature>
<evidence type="ECO:0000313" key="10">
    <source>
        <dbReference type="EMBL" id="KFM74539.1"/>
    </source>
</evidence>
<evidence type="ECO:0000259" key="9">
    <source>
        <dbReference type="PROSITE" id="PS50157"/>
    </source>
</evidence>
<sequence>MYHYRSHAGIKPFSCTVCEATFTRQHSLNYHMLIHNNKSRFVCGDCGRNFRHPSHYKEHLRRHTGETPYECTDCNLRFKTRNTYKRHLKTRHGKILTAQGIRLLSVEEFRKVRTSPRKRPSKSGSNHKRDQETQWPEIMYPESDFYF</sequence>
<keyword evidence="2" id="KW-0479">Metal-binding</keyword>
<evidence type="ECO:0000256" key="3">
    <source>
        <dbReference type="ARBA" id="ARBA00022737"/>
    </source>
</evidence>
<dbReference type="PROSITE" id="PS50157">
    <property type="entry name" value="ZINC_FINGER_C2H2_2"/>
    <property type="match status" value="3"/>
</dbReference>
<reference evidence="10 11" key="1">
    <citation type="submission" date="2013-11" db="EMBL/GenBank/DDBJ databases">
        <title>Genome sequencing of Stegodyphus mimosarum.</title>
        <authorList>
            <person name="Bechsgaard J."/>
        </authorList>
    </citation>
    <scope>NUCLEOTIDE SEQUENCE [LARGE SCALE GENOMIC DNA]</scope>
</reference>
<dbReference type="Pfam" id="PF00096">
    <property type="entry name" value="zf-C2H2"/>
    <property type="match status" value="3"/>
</dbReference>
<feature type="compositionally biased region" description="Basic residues" evidence="8">
    <location>
        <begin position="112"/>
        <end position="121"/>
    </location>
</feature>
<dbReference type="GO" id="GO:0005634">
    <property type="term" value="C:nucleus"/>
    <property type="evidence" value="ECO:0007669"/>
    <property type="project" value="UniProtKB-SubCell"/>
</dbReference>
<gene>
    <name evidence="10" type="ORF">X975_11208</name>
</gene>
<keyword evidence="6" id="KW-0539">Nucleus</keyword>
<evidence type="ECO:0000256" key="6">
    <source>
        <dbReference type="ARBA" id="ARBA00023242"/>
    </source>
</evidence>
<dbReference type="FunFam" id="3.30.160.60:FF:002529">
    <property type="entry name" value="B-cell CLL/lymphoma 6 member B protein"/>
    <property type="match status" value="1"/>
</dbReference>
<keyword evidence="5" id="KW-0862">Zinc</keyword>
<dbReference type="InterPro" id="IPR036236">
    <property type="entry name" value="Znf_C2H2_sf"/>
</dbReference>
<dbReference type="SUPFAM" id="SSF57667">
    <property type="entry name" value="beta-beta-alpha zinc fingers"/>
    <property type="match status" value="2"/>
</dbReference>
<organism evidence="10 11">
    <name type="scientific">Stegodyphus mimosarum</name>
    <name type="common">African social velvet spider</name>
    <dbReference type="NCBI Taxonomy" id="407821"/>
    <lineage>
        <taxon>Eukaryota</taxon>
        <taxon>Metazoa</taxon>
        <taxon>Ecdysozoa</taxon>
        <taxon>Arthropoda</taxon>
        <taxon>Chelicerata</taxon>
        <taxon>Arachnida</taxon>
        <taxon>Araneae</taxon>
        <taxon>Araneomorphae</taxon>
        <taxon>Entelegynae</taxon>
        <taxon>Eresoidea</taxon>
        <taxon>Eresidae</taxon>
        <taxon>Stegodyphus</taxon>
    </lineage>
</organism>
<dbReference type="OrthoDB" id="6437402at2759"/>
<accession>A0A087UB00</accession>
<dbReference type="FunFam" id="3.30.160.60:FF:002555">
    <property type="entry name" value="B-cell CLL/lymphoma 6 member B protein"/>
    <property type="match status" value="1"/>
</dbReference>
<evidence type="ECO:0000256" key="5">
    <source>
        <dbReference type="ARBA" id="ARBA00022833"/>
    </source>
</evidence>
<dbReference type="InterPro" id="IPR013087">
    <property type="entry name" value="Znf_C2H2_type"/>
</dbReference>
<keyword evidence="4 7" id="KW-0863">Zinc-finger</keyword>
<evidence type="ECO:0000256" key="7">
    <source>
        <dbReference type="PROSITE-ProRule" id="PRU00042"/>
    </source>
</evidence>
<keyword evidence="11" id="KW-1185">Reference proteome</keyword>
<feature type="non-terminal residue" evidence="10">
    <location>
        <position position="147"/>
    </location>
</feature>
<protein>
    <submittedName>
        <fullName evidence="10">Zinc finger protein 628</fullName>
    </submittedName>
</protein>
<dbReference type="Proteomes" id="UP000054359">
    <property type="component" value="Unassembled WGS sequence"/>
</dbReference>
<feature type="domain" description="C2H2-type" evidence="9">
    <location>
        <begin position="13"/>
        <end position="40"/>
    </location>
</feature>
<comment type="subcellular location">
    <subcellularLocation>
        <location evidence="1">Nucleus</location>
    </subcellularLocation>
</comment>
<dbReference type="STRING" id="407821.A0A087UB00"/>
<dbReference type="PROSITE" id="PS00028">
    <property type="entry name" value="ZINC_FINGER_C2H2_1"/>
    <property type="match status" value="3"/>
</dbReference>